<sequence>MNSSPKKRENSRLWGELPPKETAEDNDPEQENAIKEVFSSDVVEGIWRQVMDEYNSSDCDYQNHKQSEFIQLPAGNSHVLNTVHLQEQIKLMDEGTVLNNLTVIEDENEQSASQNNHSFSIPNSDQKTKLKNQPPGPHLKPSTVQSLLQHSVITLLAHIGFDKASDHAINTLSDIADHFLRKIGLLLKKASEETNYGFPDALQKVLVESNIGGIAALYEHYEEFVLKHEKYVKKMAERKLEEQKQLELNISKTSMDINEATNNLQFDELGEFGNVYKEIPTLQLLDPEMGFPPSLDAGFQMLHSLEQDELNSLSMEEDG</sequence>
<feature type="compositionally biased region" description="Polar residues" evidence="5">
    <location>
        <begin position="110"/>
        <end position="125"/>
    </location>
</feature>
<keyword evidence="4" id="KW-0539">Nucleus</keyword>
<dbReference type="InterPro" id="IPR039460">
    <property type="entry name" value="SUPT7L/Spt7"/>
</dbReference>
<evidence type="ECO:0000256" key="4">
    <source>
        <dbReference type="ARBA" id="ARBA00023242"/>
    </source>
</evidence>
<organism evidence="7 8">
    <name type="scientific">Trichogramma kaykai</name>
    <dbReference type="NCBI Taxonomy" id="54128"/>
    <lineage>
        <taxon>Eukaryota</taxon>
        <taxon>Metazoa</taxon>
        <taxon>Ecdysozoa</taxon>
        <taxon>Arthropoda</taxon>
        <taxon>Hexapoda</taxon>
        <taxon>Insecta</taxon>
        <taxon>Pterygota</taxon>
        <taxon>Neoptera</taxon>
        <taxon>Endopterygota</taxon>
        <taxon>Hymenoptera</taxon>
        <taxon>Apocrita</taxon>
        <taxon>Proctotrupomorpha</taxon>
        <taxon>Chalcidoidea</taxon>
        <taxon>Trichogrammatidae</taxon>
        <taxon>Trichogramma</taxon>
    </lineage>
</organism>
<dbReference type="InterPro" id="IPR009072">
    <property type="entry name" value="Histone-fold"/>
</dbReference>
<evidence type="ECO:0000256" key="5">
    <source>
        <dbReference type="SAM" id="MobiDB-lite"/>
    </source>
</evidence>
<keyword evidence="3" id="KW-0804">Transcription</keyword>
<dbReference type="Gene3D" id="1.10.20.10">
    <property type="entry name" value="Histone, subunit A"/>
    <property type="match status" value="1"/>
</dbReference>
<name>A0ABD2XMJ4_9HYME</name>
<comment type="caution">
    <text evidence="7">The sequence shown here is derived from an EMBL/GenBank/DDBJ whole genome shotgun (WGS) entry which is preliminary data.</text>
</comment>
<keyword evidence="8" id="KW-1185">Reference proteome</keyword>
<evidence type="ECO:0000313" key="8">
    <source>
        <dbReference type="Proteomes" id="UP001627154"/>
    </source>
</evidence>
<evidence type="ECO:0000256" key="1">
    <source>
        <dbReference type="ARBA" id="ARBA00004123"/>
    </source>
</evidence>
<comment type="subcellular location">
    <subcellularLocation>
        <location evidence="1">Nucleus</location>
    </subcellularLocation>
</comment>
<dbReference type="PANTHER" id="PTHR28598:SF1">
    <property type="entry name" value="STAGA COMPLEX 65 SUBUNIT GAMMA"/>
    <property type="match status" value="1"/>
</dbReference>
<gene>
    <name evidence="7" type="ORF">TKK_001641</name>
</gene>
<accession>A0ABD2XMJ4</accession>
<dbReference type="EMBL" id="JBJJXI010000019">
    <property type="protein sequence ID" value="KAL3406295.1"/>
    <property type="molecule type" value="Genomic_DNA"/>
</dbReference>
<dbReference type="PANTHER" id="PTHR28598">
    <property type="entry name" value="STAGA COMPLEX 65 SUBUNIT GAMMA"/>
    <property type="match status" value="1"/>
</dbReference>
<protein>
    <recommendedName>
        <fullName evidence="6">Bromodomain associated domain-containing protein</fullName>
    </recommendedName>
</protein>
<feature type="domain" description="Bromodomain associated" evidence="6">
    <location>
        <begin position="145"/>
        <end position="194"/>
    </location>
</feature>
<keyword evidence="2" id="KW-0805">Transcription regulation</keyword>
<dbReference type="AlphaFoldDB" id="A0ABD2XMJ4"/>
<dbReference type="InterPro" id="IPR006565">
    <property type="entry name" value="BTP"/>
</dbReference>
<reference evidence="7 8" key="1">
    <citation type="journal article" date="2024" name="bioRxiv">
        <title>A reference genome for Trichogramma kaykai: A tiny desert-dwelling parasitoid wasp with competing sex-ratio distorters.</title>
        <authorList>
            <person name="Culotta J."/>
            <person name="Lindsey A.R."/>
        </authorList>
    </citation>
    <scope>NUCLEOTIDE SEQUENCE [LARGE SCALE GENOMIC DNA]</scope>
    <source>
        <strain evidence="7 8">KSX58</strain>
    </source>
</reference>
<dbReference type="GO" id="GO:0005634">
    <property type="term" value="C:nucleus"/>
    <property type="evidence" value="ECO:0007669"/>
    <property type="project" value="UniProtKB-SubCell"/>
</dbReference>
<feature type="region of interest" description="Disordered" evidence="5">
    <location>
        <begin position="1"/>
        <end position="30"/>
    </location>
</feature>
<dbReference type="Pfam" id="PF07524">
    <property type="entry name" value="Bromo_TP"/>
    <property type="match status" value="1"/>
</dbReference>
<feature type="compositionally biased region" description="Basic and acidic residues" evidence="5">
    <location>
        <begin position="1"/>
        <end position="11"/>
    </location>
</feature>
<feature type="region of interest" description="Disordered" evidence="5">
    <location>
        <begin position="108"/>
        <end position="142"/>
    </location>
</feature>
<evidence type="ECO:0000256" key="3">
    <source>
        <dbReference type="ARBA" id="ARBA00023163"/>
    </source>
</evidence>
<evidence type="ECO:0000259" key="6">
    <source>
        <dbReference type="Pfam" id="PF07524"/>
    </source>
</evidence>
<dbReference type="Proteomes" id="UP001627154">
    <property type="component" value="Unassembled WGS sequence"/>
</dbReference>
<proteinExistence type="predicted"/>
<dbReference type="CDD" id="cd06847">
    <property type="entry name" value="HFD_SUPT7L"/>
    <property type="match status" value="1"/>
</dbReference>
<evidence type="ECO:0000256" key="2">
    <source>
        <dbReference type="ARBA" id="ARBA00023015"/>
    </source>
</evidence>
<evidence type="ECO:0000313" key="7">
    <source>
        <dbReference type="EMBL" id="KAL3406295.1"/>
    </source>
</evidence>